<keyword evidence="1" id="KW-0328">Glycosyltransferase</keyword>
<evidence type="ECO:0000256" key="2">
    <source>
        <dbReference type="ARBA" id="ARBA00022679"/>
    </source>
</evidence>
<comment type="caution">
    <text evidence="4">The sequence shown here is derived from an EMBL/GenBank/DDBJ whole genome shotgun (WGS) entry which is preliminary data.</text>
</comment>
<dbReference type="RefSeq" id="WP_010020887.1">
    <property type="nucleotide sequence ID" value="NZ_PUFN01000007.1"/>
</dbReference>
<dbReference type="Gene3D" id="3.90.550.10">
    <property type="entry name" value="Spore Coat Polysaccharide Biosynthesis Protein SpsA, Chain A"/>
    <property type="match status" value="1"/>
</dbReference>
<dbReference type="InterPro" id="IPR029044">
    <property type="entry name" value="Nucleotide-diphossugar_trans"/>
</dbReference>
<dbReference type="PANTHER" id="PTHR22916">
    <property type="entry name" value="GLYCOSYLTRANSFERASE"/>
    <property type="match status" value="1"/>
</dbReference>
<dbReference type="CDD" id="cd00761">
    <property type="entry name" value="Glyco_tranf_GTA_type"/>
    <property type="match status" value="1"/>
</dbReference>
<accession>A0A4V3A3A2</accession>
<keyword evidence="5" id="KW-1185">Reference proteome</keyword>
<organism evidence="4 5">
    <name type="scientific">Companilactobacillus farciminis</name>
    <dbReference type="NCBI Taxonomy" id="1612"/>
    <lineage>
        <taxon>Bacteria</taxon>
        <taxon>Bacillati</taxon>
        <taxon>Bacillota</taxon>
        <taxon>Bacilli</taxon>
        <taxon>Lactobacillales</taxon>
        <taxon>Lactobacillaceae</taxon>
        <taxon>Companilactobacillus</taxon>
    </lineage>
</organism>
<dbReference type="PANTHER" id="PTHR22916:SF51">
    <property type="entry name" value="GLYCOSYLTRANSFERASE EPSH-RELATED"/>
    <property type="match status" value="1"/>
</dbReference>
<feature type="domain" description="Glycosyltransferase 2-like" evidence="3">
    <location>
        <begin position="10"/>
        <end position="175"/>
    </location>
</feature>
<dbReference type="GO" id="GO:0016757">
    <property type="term" value="F:glycosyltransferase activity"/>
    <property type="evidence" value="ECO:0007669"/>
    <property type="project" value="UniProtKB-KW"/>
</dbReference>
<reference evidence="4 5" key="1">
    <citation type="journal article" date="2019" name="Appl. Microbiol. Biotechnol.">
        <title>Uncovering carbohydrate metabolism through a genotype-phenotype association study of 56 lactic acid bacteria genomes.</title>
        <authorList>
            <person name="Buron-Moles G."/>
            <person name="Chailyan A."/>
            <person name="Dolejs I."/>
            <person name="Forster J."/>
            <person name="Miks M.H."/>
        </authorList>
    </citation>
    <scope>NUCLEOTIDE SEQUENCE [LARGE SCALE GENOMIC DNA]</scope>
    <source>
        <strain evidence="4 5">ATCC 29644</strain>
    </source>
</reference>
<gene>
    <name evidence="4" type="ORF">C5L30_001300</name>
</gene>
<evidence type="ECO:0000259" key="3">
    <source>
        <dbReference type="Pfam" id="PF00535"/>
    </source>
</evidence>
<protein>
    <recommendedName>
        <fullName evidence="3">Glycosyltransferase 2-like domain-containing protein</fullName>
    </recommendedName>
</protein>
<dbReference type="SUPFAM" id="SSF53448">
    <property type="entry name" value="Nucleotide-diphospho-sugar transferases"/>
    <property type="match status" value="1"/>
</dbReference>
<evidence type="ECO:0000313" key="4">
    <source>
        <dbReference type="EMBL" id="TDG73808.1"/>
    </source>
</evidence>
<evidence type="ECO:0000256" key="1">
    <source>
        <dbReference type="ARBA" id="ARBA00022676"/>
    </source>
</evidence>
<evidence type="ECO:0000313" key="5">
    <source>
        <dbReference type="Proteomes" id="UP000295257"/>
    </source>
</evidence>
<dbReference type="Proteomes" id="UP000295257">
    <property type="component" value="Unassembled WGS sequence"/>
</dbReference>
<dbReference type="Pfam" id="PF00535">
    <property type="entry name" value="Glycos_transf_2"/>
    <property type="match status" value="1"/>
</dbReference>
<sequence length="323" mass="37532">MNNSKDPLVSIIVPSYNSEEYISKCIDSLLKQSFTNFEIIAIDDGSQDDTFNKLKNYSKKDSRIKCVREKNSGRSVARNNGLSKSSGKYVTFVDSDDYVSSEYLAHLIDGITSNTEIAMIDIIPVNDEGMILNNRKHYASNISISRCKESIRRVLHQKPDNEICGKLFKRELFENLEFPIGKIYEDLYMTFALMCKAKKISFVDSPDYFYVQRSNNTMNSDFNKKNMDILEMGEKARKTILCKYPELENDVSSKLFAAYSNVWMKINKDKYEREYGLLWSEIKKNRSKILFTKIENRNVLFGVYASLLGTDIYRNIYKIVRKR</sequence>
<dbReference type="AlphaFoldDB" id="A0A4V3A3A2"/>
<name>A0A4V3A3A2_9LACO</name>
<dbReference type="EMBL" id="PUFN01000007">
    <property type="protein sequence ID" value="TDG73808.1"/>
    <property type="molecule type" value="Genomic_DNA"/>
</dbReference>
<proteinExistence type="predicted"/>
<dbReference type="InterPro" id="IPR001173">
    <property type="entry name" value="Glyco_trans_2-like"/>
</dbReference>
<keyword evidence="2" id="KW-0808">Transferase</keyword>